<dbReference type="OrthoDB" id="7357196at2759"/>
<accession>A0A9R0AK98</accession>
<protein>
    <submittedName>
        <fullName evidence="2">Rheacalcin-2-like</fullName>
    </submittedName>
</protein>
<dbReference type="GeneID" id="122140848"/>
<proteinExistence type="predicted"/>
<evidence type="ECO:0000313" key="2">
    <source>
        <dbReference type="RefSeq" id="XP_042601927.1"/>
    </source>
</evidence>
<dbReference type="KEGG" id="ccar:122140848"/>
<dbReference type="PANTHER" id="PTHR45784:SF3">
    <property type="entry name" value="C-TYPE LECTIN DOMAIN FAMILY 4 MEMBER K-LIKE-RELATED"/>
    <property type="match status" value="1"/>
</dbReference>
<feature type="domain" description="C-type lectin" evidence="1">
    <location>
        <begin position="25"/>
        <end position="118"/>
    </location>
</feature>
<dbReference type="AlphaFoldDB" id="A0A9R0AK98"/>
<organism evidence="2">
    <name type="scientific">Cyprinus carpio</name>
    <name type="common">Common carp</name>
    <dbReference type="NCBI Taxonomy" id="7962"/>
    <lineage>
        <taxon>Eukaryota</taxon>
        <taxon>Metazoa</taxon>
        <taxon>Chordata</taxon>
        <taxon>Craniata</taxon>
        <taxon>Vertebrata</taxon>
        <taxon>Euteleostomi</taxon>
        <taxon>Actinopterygii</taxon>
        <taxon>Neopterygii</taxon>
        <taxon>Teleostei</taxon>
        <taxon>Ostariophysi</taxon>
        <taxon>Cypriniformes</taxon>
        <taxon>Cyprinidae</taxon>
        <taxon>Cyprininae</taxon>
        <taxon>Cyprinus</taxon>
    </lineage>
</organism>
<dbReference type="PANTHER" id="PTHR45784">
    <property type="entry name" value="C-TYPE LECTIN DOMAIN FAMILY 20 MEMBER A-RELATED"/>
    <property type="match status" value="1"/>
</dbReference>
<dbReference type="InterPro" id="IPR001304">
    <property type="entry name" value="C-type_lectin-like"/>
</dbReference>
<name>A0A9R0AK98_CYPCA</name>
<dbReference type="PROSITE" id="PS50041">
    <property type="entry name" value="C_TYPE_LECTIN_2"/>
    <property type="match status" value="1"/>
</dbReference>
<dbReference type="Proteomes" id="UP001155660">
    <property type="component" value="Chromosome B19"/>
</dbReference>
<sequence length="121" mass="13989">MSFCFKASTGFVLEQDKKELDRRLRKYCQPQKHTDLASVRNESENNQIKNMLQDDQVWNGLHRLWVWSDNSTATFTHWRTGEPSIGTNRNSICVSTGISDEGGWTEELCSDQHPFVCYDGE</sequence>
<dbReference type="Pfam" id="PF00059">
    <property type="entry name" value="Lectin_C"/>
    <property type="match status" value="1"/>
</dbReference>
<dbReference type="SMART" id="SM00034">
    <property type="entry name" value="CLECT"/>
    <property type="match status" value="1"/>
</dbReference>
<reference evidence="2" key="1">
    <citation type="submission" date="2025-08" db="UniProtKB">
        <authorList>
            <consortium name="RefSeq"/>
        </authorList>
    </citation>
    <scope>IDENTIFICATION</scope>
    <source>
        <tissue evidence="2">Muscle</tissue>
    </source>
</reference>
<dbReference type="RefSeq" id="XP_042601927.1">
    <property type="nucleotide sequence ID" value="XM_042745993.1"/>
</dbReference>
<gene>
    <name evidence="2" type="primary">LOC122140848</name>
</gene>
<evidence type="ECO:0000259" key="1">
    <source>
        <dbReference type="PROSITE" id="PS50041"/>
    </source>
</evidence>